<dbReference type="AlphaFoldDB" id="A0A1J8PLW6"/>
<dbReference type="OrthoDB" id="10423011at2759"/>
<dbReference type="Proteomes" id="UP000183567">
    <property type="component" value="Unassembled WGS sequence"/>
</dbReference>
<evidence type="ECO:0000313" key="1">
    <source>
        <dbReference type="EMBL" id="OJA09917.1"/>
    </source>
</evidence>
<protein>
    <submittedName>
        <fullName evidence="1">Uncharacterized protein</fullName>
    </submittedName>
</protein>
<dbReference type="EMBL" id="LVVM01005717">
    <property type="protein sequence ID" value="OJA09917.1"/>
    <property type="molecule type" value="Genomic_DNA"/>
</dbReference>
<gene>
    <name evidence="1" type="ORF">AZE42_08893</name>
</gene>
<name>A0A1J8PLW6_9AGAM</name>
<reference evidence="1 2" key="1">
    <citation type="submission" date="2016-03" db="EMBL/GenBank/DDBJ databases">
        <title>Comparative genomics of the ectomycorrhizal sister species Rhizopogon vinicolor and Rhizopogon vesiculosus (Basidiomycota: Boletales) reveals a divergence of the mating type B locus.</title>
        <authorList>
            <person name="Mujic A.B."/>
            <person name="Kuo A."/>
            <person name="Tritt A."/>
            <person name="Lipzen A."/>
            <person name="Chen C."/>
            <person name="Johnson J."/>
            <person name="Sharma A."/>
            <person name="Barry K."/>
            <person name="Grigoriev I.V."/>
            <person name="Spatafora J.W."/>
        </authorList>
    </citation>
    <scope>NUCLEOTIDE SEQUENCE [LARGE SCALE GENOMIC DNA]</scope>
    <source>
        <strain evidence="1 2">AM-OR11-056</strain>
    </source>
</reference>
<organism evidence="1 2">
    <name type="scientific">Rhizopogon vesiculosus</name>
    <dbReference type="NCBI Taxonomy" id="180088"/>
    <lineage>
        <taxon>Eukaryota</taxon>
        <taxon>Fungi</taxon>
        <taxon>Dikarya</taxon>
        <taxon>Basidiomycota</taxon>
        <taxon>Agaricomycotina</taxon>
        <taxon>Agaricomycetes</taxon>
        <taxon>Agaricomycetidae</taxon>
        <taxon>Boletales</taxon>
        <taxon>Suillineae</taxon>
        <taxon>Rhizopogonaceae</taxon>
        <taxon>Rhizopogon</taxon>
    </lineage>
</organism>
<sequence>MHFQLLTAILHVQNLEIIAKRGRLYTISVS</sequence>
<accession>A0A1J8PLW6</accession>
<comment type="caution">
    <text evidence="1">The sequence shown here is derived from an EMBL/GenBank/DDBJ whole genome shotgun (WGS) entry which is preliminary data.</text>
</comment>
<evidence type="ECO:0000313" key="2">
    <source>
        <dbReference type="Proteomes" id="UP000183567"/>
    </source>
</evidence>
<keyword evidence="2" id="KW-1185">Reference proteome</keyword>
<proteinExistence type="predicted"/>